<feature type="binding site" evidence="15">
    <location>
        <position position="290"/>
    </location>
    <ligand>
        <name>Zn(2+)</name>
        <dbReference type="ChEBI" id="CHEBI:29105"/>
        <note>catalytic</note>
    </ligand>
</feature>
<dbReference type="GO" id="GO:0016285">
    <property type="term" value="F:alanyl aminopeptidase activity"/>
    <property type="evidence" value="ECO:0007669"/>
    <property type="project" value="UniProtKB-EC"/>
</dbReference>
<feature type="domain" description="Peptidase M1 membrane alanine aminopeptidase" evidence="16">
    <location>
        <begin position="233"/>
        <end position="425"/>
    </location>
</feature>
<evidence type="ECO:0000256" key="2">
    <source>
        <dbReference type="ARBA" id="ARBA00004496"/>
    </source>
</evidence>
<evidence type="ECO:0000256" key="14">
    <source>
        <dbReference type="PIRSR" id="PIRSR634015-1"/>
    </source>
</evidence>
<evidence type="ECO:0000256" key="12">
    <source>
        <dbReference type="ARBA" id="ARBA00029811"/>
    </source>
</evidence>
<dbReference type="InterPro" id="IPR034015">
    <property type="entry name" value="M1_LTA4H"/>
</dbReference>
<feature type="domain" description="Aminopeptidase N-like N-terminal" evidence="17">
    <location>
        <begin position="29"/>
        <end position="197"/>
    </location>
</feature>
<dbReference type="Pfam" id="PF17900">
    <property type="entry name" value="Peptidase_M1_N"/>
    <property type="match status" value="1"/>
</dbReference>
<feature type="active site" description="Proton acceptor" evidence="14">
    <location>
        <position position="291"/>
    </location>
</feature>
<protein>
    <recommendedName>
        <fullName evidence="5">Aminopeptidase N</fullName>
        <ecNumber evidence="4">3.4.11.2</ecNumber>
    </recommendedName>
    <alternativeName>
        <fullName evidence="12">Alanine aminopeptidase</fullName>
    </alternativeName>
    <alternativeName>
        <fullName evidence="13">Lysyl aminopeptidase</fullName>
    </alternativeName>
</protein>
<evidence type="ECO:0000259" key="17">
    <source>
        <dbReference type="Pfam" id="PF17900"/>
    </source>
</evidence>
<dbReference type="AlphaFoldDB" id="A0A7W7WDL9"/>
<comment type="cofactor">
    <cofactor evidence="15">
        <name>Zn(2+)</name>
        <dbReference type="ChEBI" id="CHEBI:29105"/>
    </cofactor>
    <text evidence="15">Binds 1 zinc ion per subunit.</text>
</comment>
<evidence type="ECO:0000256" key="7">
    <source>
        <dbReference type="ARBA" id="ARBA00022670"/>
    </source>
</evidence>
<keyword evidence="7" id="KW-0645">Protease</keyword>
<dbReference type="GO" id="GO:0005737">
    <property type="term" value="C:cytoplasm"/>
    <property type="evidence" value="ECO:0007669"/>
    <property type="project" value="UniProtKB-SubCell"/>
</dbReference>
<sequence>MAEETGVVLSTTPRRPYFPTHGDDGYRVEHYDLSLDYRIAANRLGGTARLSAEALGPLDRLSLDLGPFRVGAVLVNGEVARFTHRGGKLHVAPGRLRAGPFSVEVRYSGSPRPVSSPWGGLGWEQLTDGVIVAGQPTGAPSWFPCNDRPDDKAGYRISVTAASPYTVIANGELASTRRASSATTWVYEQTEPMASYLASVQVGRYQRAEPAPGIRLAFPARLASRVRHDFGRQDRMMEVFGERFGPYPFTSYTAVVVDDELEIPVEAQGMSIFGTNHVDGVRGEERLVAHELAHQWFGNSLTVADWRDIWLHEGFATYAEWIWSEASGGEPADDLAARWHRRLAALPQDFVLADPGAPRLFDERVYRRGALTLHALRRAMGDAPFFALLREWTAGHRHGSVTTEHFTALAARRTVQPLEKLFSAWLYGPRLPDRPGQLHSPTL</sequence>
<evidence type="ECO:0000256" key="6">
    <source>
        <dbReference type="ARBA" id="ARBA00022490"/>
    </source>
</evidence>
<dbReference type="Proteomes" id="UP000534286">
    <property type="component" value="Unassembled WGS sequence"/>
</dbReference>
<dbReference type="GO" id="GO:0008237">
    <property type="term" value="F:metallopeptidase activity"/>
    <property type="evidence" value="ECO:0007669"/>
    <property type="project" value="UniProtKB-KW"/>
</dbReference>
<keyword evidence="6" id="KW-0963">Cytoplasm</keyword>
<evidence type="ECO:0000256" key="11">
    <source>
        <dbReference type="ARBA" id="ARBA00023049"/>
    </source>
</evidence>
<evidence type="ECO:0000256" key="5">
    <source>
        <dbReference type="ARBA" id="ARBA00015611"/>
    </source>
</evidence>
<comment type="catalytic activity">
    <reaction evidence="1">
        <text>Release of an N-terminal amino acid, Xaa-|-Yaa- from a peptide, amide or arylamide. Xaa is preferably Ala, but may be most amino acids including Pro (slow action). When a terminal hydrophobic residue is followed by a prolyl residue, the two may be released as an intact Xaa-Pro dipeptide.</text>
        <dbReference type="EC" id="3.4.11.2"/>
    </reaction>
</comment>
<dbReference type="PRINTS" id="PR00756">
    <property type="entry name" value="ALADIPTASE"/>
</dbReference>
<evidence type="ECO:0000256" key="3">
    <source>
        <dbReference type="ARBA" id="ARBA00010136"/>
    </source>
</evidence>
<evidence type="ECO:0000256" key="10">
    <source>
        <dbReference type="ARBA" id="ARBA00022833"/>
    </source>
</evidence>
<dbReference type="InterPro" id="IPR027268">
    <property type="entry name" value="Peptidase_M4/M1_CTD_sf"/>
</dbReference>
<keyword evidence="10 15" id="KW-0862">Zinc</keyword>
<keyword evidence="18" id="KW-0031">Aminopeptidase</keyword>
<keyword evidence="8 15" id="KW-0479">Metal-binding</keyword>
<dbReference type="PANTHER" id="PTHR45726:SF3">
    <property type="entry name" value="LEUKOTRIENE A-4 HYDROLASE"/>
    <property type="match status" value="1"/>
</dbReference>
<feature type="binding site" evidence="15">
    <location>
        <position position="294"/>
    </location>
    <ligand>
        <name>Zn(2+)</name>
        <dbReference type="ChEBI" id="CHEBI:29105"/>
        <note>catalytic</note>
    </ligand>
</feature>
<keyword evidence="11" id="KW-0482">Metalloprotease</keyword>
<proteinExistence type="inferred from homology"/>
<evidence type="ECO:0000256" key="1">
    <source>
        <dbReference type="ARBA" id="ARBA00000098"/>
    </source>
</evidence>
<dbReference type="InterPro" id="IPR001930">
    <property type="entry name" value="Peptidase_M1"/>
</dbReference>
<dbReference type="RefSeq" id="WP_184758459.1">
    <property type="nucleotide sequence ID" value="NZ_BAABEK010000012.1"/>
</dbReference>
<name>A0A7W7WDL9_9ACTN</name>
<evidence type="ECO:0000313" key="18">
    <source>
        <dbReference type="EMBL" id="MBB4942510.1"/>
    </source>
</evidence>
<evidence type="ECO:0000256" key="8">
    <source>
        <dbReference type="ARBA" id="ARBA00022723"/>
    </source>
</evidence>
<dbReference type="InterPro" id="IPR042097">
    <property type="entry name" value="Aminopeptidase_N-like_N_sf"/>
</dbReference>
<keyword evidence="9" id="KW-0378">Hydrolase</keyword>
<evidence type="ECO:0000256" key="4">
    <source>
        <dbReference type="ARBA" id="ARBA00012564"/>
    </source>
</evidence>
<dbReference type="CDD" id="cd09603">
    <property type="entry name" value="M1_APN_like"/>
    <property type="match status" value="1"/>
</dbReference>
<dbReference type="Gene3D" id="1.10.390.10">
    <property type="entry name" value="Neutral Protease Domain 2"/>
    <property type="match status" value="1"/>
</dbReference>
<reference evidence="18 19" key="1">
    <citation type="submission" date="2020-08" db="EMBL/GenBank/DDBJ databases">
        <title>Sequencing the genomes of 1000 actinobacteria strains.</title>
        <authorList>
            <person name="Klenk H.-P."/>
        </authorList>
    </citation>
    <scope>NUCLEOTIDE SEQUENCE [LARGE SCALE GENOMIC DNA]</scope>
    <source>
        <strain evidence="18 19">DSM 43023</strain>
    </source>
</reference>
<dbReference type="Gene3D" id="2.60.40.1730">
    <property type="entry name" value="tricorn interacting facor f3 domain"/>
    <property type="match status" value="1"/>
</dbReference>
<evidence type="ECO:0000256" key="13">
    <source>
        <dbReference type="ARBA" id="ARBA00031533"/>
    </source>
</evidence>
<evidence type="ECO:0000256" key="15">
    <source>
        <dbReference type="PIRSR" id="PIRSR634015-3"/>
    </source>
</evidence>
<dbReference type="GO" id="GO:0006508">
    <property type="term" value="P:proteolysis"/>
    <property type="evidence" value="ECO:0007669"/>
    <property type="project" value="UniProtKB-KW"/>
</dbReference>
<dbReference type="SUPFAM" id="SSF55486">
    <property type="entry name" value="Metalloproteases ('zincins'), catalytic domain"/>
    <property type="match status" value="1"/>
</dbReference>
<evidence type="ECO:0000256" key="9">
    <source>
        <dbReference type="ARBA" id="ARBA00022801"/>
    </source>
</evidence>
<dbReference type="EC" id="3.4.11.2" evidence="4"/>
<evidence type="ECO:0000259" key="16">
    <source>
        <dbReference type="Pfam" id="PF01433"/>
    </source>
</evidence>
<gene>
    <name evidence="18" type="ORF">FHR32_006896</name>
</gene>
<dbReference type="Pfam" id="PF01433">
    <property type="entry name" value="Peptidase_M1"/>
    <property type="match status" value="1"/>
</dbReference>
<organism evidence="18 19">
    <name type="scientific">Streptosporangium album</name>
    <dbReference type="NCBI Taxonomy" id="47479"/>
    <lineage>
        <taxon>Bacteria</taxon>
        <taxon>Bacillati</taxon>
        <taxon>Actinomycetota</taxon>
        <taxon>Actinomycetes</taxon>
        <taxon>Streptosporangiales</taxon>
        <taxon>Streptosporangiaceae</taxon>
        <taxon>Streptosporangium</taxon>
    </lineage>
</organism>
<keyword evidence="19" id="KW-1185">Reference proteome</keyword>
<dbReference type="InterPro" id="IPR014782">
    <property type="entry name" value="Peptidase_M1_dom"/>
</dbReference>
<comment type="caution">
    <text evidence="18">The sequence shown here is derived from an EMBL/GenBank/DDBJ whole genome shotgun (WGS) entry which is preliminary data.</text>
</comment>
<accession>A0A7W7WDL9</accession>
<dbReference type="SUPFAM" id="SSF63737">
    <property type="entry name" value="Leukotriene A4 hydrolase N-terminal domain"/>
    <property type="match status" value="1"/>
</dbReference>
<dbReference type="PANTHER" id="PTHR45726">
    <property type="entry name" value="LEUKOTRIENE A-4 HYDROLASE"/>
    <property type="match status" value="1"/>
</dbReference>
<comment type="subcellular location">
    <subcellularLocation>
        <location evidence="2">Cytoplasm</location>
    </subcellularLocation>
</comment>
<evidence type="ECO:0000313" key="19">
    <source>
        <dbReference type="Proteomes" id="UP000534286"/>
    </source>
</evidence>
<dbReference type="GO" id="GO:0008270">
    <property type="term" value="F:zinc ion binding"/>
    <property type="evidence" value="ECO:0007669"/>
    <property type="project" value="InterPro"/>
</dbReference>
<dbReference type="InterPro" id="IPR045357">
    <property type="entry name" value="Aminopeptidase_N-like_N"/>
</dbReference>
<feature type="active site" description="Proton donor" evidence="14">
    <location>
        <position position="366"/>
    </location>
</feature>
<dbReference type="EMBL" id="JACHJU010000003">
    <property type="protein sequence ID" value="MBB4942510.1"/>
    <property type="molecule type" value="Genomic_DNA"/>
</dbReference>
<feature type="binding site" evidence="15">
    <location>
        <position position="313"/>
    </location>
    <ligand>
        <name>Zn(2+)</name>
        <dbReference type="ChEBI" id="CHEBI:29105"/>
        <note>catalytic</note>
    </ligand>
</feature>
<comment type="similarity">
    <text evidence="3">Belongs to the peptidase M1 family.</text>
</comment>